<comment type="caution">
    <text evidence="5">The sequence shown here is derived from an EMBL/GenBank/DDBJ whole genome shotgun (WGS) entry which is preliminary data.</text>
</comment>
<dbReference type="InterPro" id="IPR036987">
    <property type="entry name" value="SRA-YDG_sf"/>
</dbReference>
<name>A0ABD0YBY2_9HEMI</name>
<dbReference type="Gene3D" id="2.30.280.10">
    <property type="entry name" value="SRA-YDG"/>
    <property type="match status" value="1"/>
</dbReference>
<reference evidence="5 6" key="1">
    <citation type="submission" date="2024-07" db="EMBL/GenBank/DDBJ databases">
        <title>Chromosome-level genome assembly of the water stick insect Ranatra chinensis (Heteroptera: Nepidae).</title>
        <authorList>
            <person name="Liu X."/>
        </authorList>
    </citation>
    <scope>NUCLEOTIDE SEQUENCE [LARGE SCALE GENOMIC DNA]</scope>
    <source>
        <strain evidence="5">Cailab_2021Rc</strain>
        <tissue evidence="5">Muscle</tissue>
    </source>
</reference>
<dbReference type="Pfam" id="PF02182">
    <property type="entry name" value="SAD_SRA"/>
    <property type="match status" value="1"/>
</dbReference>
<organism evidence="5 6">
    <name type="scientific">Ranatra chinensis</name>
    <dbReference type="NCBI Taxonomy" id="642074"/>
    <lineage>
        <taxon>Eukaryota</taxon>
        <taxon>Metazoa</taxon>
        <taxon>Ecdysozoa</taxon>
        <taxon>Arthropoda</taxon>
        <taxon>Hexapoda</taxon>
        <taxon>Insecta</taxon>
        <taxon>Pterygota</taxon>
        <taxon>Neoptera</taxon>
        <taxon>Paraneoptera</taxon>
        <taxon>Hemiptera</taxon>
        <taxon>Heteroptera</taxon>
        <taxon>Panheteroptera</taxon>
        <taxon>Nepomorpha</taxon>
        <taxon>Nepidae</taxon>
        <taxon>Ranatrinae</taxon>
        <taxon>Ranatra</taxon>
    </lineage>
</organism>
<dbReference type="PROSITE" id="PS51015">
    <property type="entry name" value="YDG"/>
    <property type="match status" value="1"/>
</dbReference>
<comment type="subcellular location">
    <subcellularLocation>
        <location evidence="2">Nucleus</location>
    </subcellularLocation>
</comment>
<keyword evidence="1 2" id="KW-0539">Nucleus</keyword>
<keyword evidence="6" id="KW-1185">Reference proteome</keyword>
<gene>
    <name evidence="5" type="ORF">AAG570_013359</name>
</gene>
<feature type="domain" description="YDG" evidence="4">
    <location>
        <begin position="30"/>
        <end position="163"/>
    </location>
</feature>
<evidence type="ECO:0000256" key="2">
    <source>
        <dbReference type="PROSITE-ProRule" id="PRU00358"/>
    </source>
</evidence>
<dbReference type="Proteomes" id="UP001558652">
    <property type="component" value="Unassembled WGS sequence"/>
</dbReference>
<dbReference type="InterPro" id="IPR045134">
    <property type="entry name" value="UHRF1/2-like"/>
</dbReference>
<proteinExistence type="predicted"/>
<feature type="region of interest" description="Disordered" evidence="3">
    <location>
        <begin position="649"/>
        <end position="695"/>
    </location>
</feature>
<dbReference type="EMBL" id="JBFDAA010000009">
    <property type="protein sequence ID" value="KAL1128825.1"/>
    <property type="molecule type" value="Genomic_DNA"/>
</dbReference>
<dbReference type="PANTHER" id="PTHR14140:SF27">
    <property type="entry name" value="OS04G0289800 PROTEIN"/>
    <property type="match status" value="1"/>
</dbReference>
<feature type="region of interest" description="Disordered" evidence="3">
    <location>
        <begin position="272"/>
        <end position="303"/>
    </location>
</feature>
<evidence type="ECO:0000259" key="4">
    <source>
        <dbReference type="PROSITE" id="PS51015"/>
    </source>
</evidence>
<dbReference type="GO" id="GO:0005634">
    <property type="term" value="C:nucleus"/>
    <property type="evidence" value="ECO:0007669"/>
    <property type="project" value="UniProtKB-SubCell"/>
</dbReference>
<evidence type="ECO:0000256" key="3">
    <source>
        <dbReference type="SAM" id="MobiDB-lite"/>
    </source>
</evidence>
<dbReference type="AlphaFoldDB" id="A0ABD0YBY2"/>
<evidence type="ECO:0000313" key="5">
    <source>
        <dbReference type="EMBL" id="KAL1128825.1"/>
    </source>
</evidence>
<dbReference type="InterPro" id="IPR003105">
    <property type="entry name" value="SRA_YDG"/>
</dbReference>
<feature type="compositionally biased region" description="Polar residues" evidence="3">
    <location>
        <begin position="667"/>
        <end position="682"/>
    </location>
</feature>
<dbReference type="InterPro" id="IPR015947">
    <property type="entry name" value="PUA-like_sf"/>
</dbReference>
<dbReference type="SMART" id="SM00466">
    <property type="entry name" value="SRA"/>
    <property type="match status" value="1"/>
</dbReference>
<protein>
    <recommendedName>
        <fullName evidence="4">YDG domain-containing protein</fullName>
    </recommendedName>
</protein>
<evidence type="ECO:0000313" key="6">
    <source>
        <dbReference type="Proteomes" id="UP001558652"/>
    </source>
</evidence>
<accession>A0ABD0YBY2</accession>
<sequence length="835" mass="93963">MLSLPRLRVRKNKENFANETSENYQCNTYGSINGVKVGTEWLTRKECSGSGVHRPTVSAIHAGPEGAYSIIISAKCEVKDEGCCIIYSGSNGRTKNDSELGHCNFSLVLSVRSKLPVRVVRSFRLKSPYAPEAGYRYDGVYWVKKWWEDRTDGRMRYRFKMLRLDGQDPPSWRVGCLTSLTERHNSDSEEPRILTSRHFRIQTDPRPVQHPTLNEDVKPNVKAERNTPLFALTGEPPPSLPSEISLIDLQEGQPNPKSEHPRQEFRNCFVDVQNLSDSPPGTPEPKDDWETSTAPSPPPDTCVYEEENKVKVDIHTTSYPEEEQSEEVEQPHPDCVTILVQPEKERPSLPVIHEIVSFAEELSECGLSDNEEEQEIPIQFPQNQIAEQFPEGNYIILNNLSAVPESEWTDDTCEIPTITADPLSQNEETPLDNFQPADRKAVATPEKEEMEDKEINGLKHNCFFDISLRDIAKMVSDLEGCPCLWTEKQRMSSCYTKRHSFLPPLVIHYLKNIVKMAEAEENTKPQIIGSKVNSASEELQDVELVVSNSPYPLSEQHTLIPSTSLPSLPPPAPPITTFCTIATNTEHSPTSHSIGTNTRILNVTSTSSMTNAKEIVSTSDKAVGTNVDLVAKQTQTELTNHTWKACTGELTARGVEKEENRKRKAEPSSQDEPLTNGDSTNEQHPKKAKPRASVECTGGEFDISLEGSSYANFEEEWAQPHSYKVQVVKSFDQICEELCKTLPDNGERQRKKSVASKHNINNHIPLKAAQKQHTTRKVRRRQVGFTGFTESQHRLSKVRTSMMYGFYIDNCNFRGWSQGSSDGSFIAGSHLNFDF</sequence>
<evidence type="ECO:0000256" key="1">
    <source>
        <dbReference type="ARBA" id="ARBA00023242"/>
    </source>
</evidence>
<dbReference type="PANTHER" id="PTHR14140">
    <property type="entry name" value="E3 UBIQUITIN-PROTEIN LIGASE UHRF-RELATED"/>
    <property type="match status" value="1"/>
</dbReference>
<dbReference type="SUPFAM" id="SSF88697">
    <property type="entry name" value="PUA domain-like"/>
    <property type="match status" value="1"/>
</dbReference>